<dbReference type="Gene3D" id="3.40.50.1110">
    <property type="entry name" value="SGNH hydrolase"/>
    <property type="match status" value="1"/>
</dbReference>
<keyword evidence="1" id="KW-0732">Signal</keyword>
<organism evidence="2 3">
    <name type="scientific">Asprobacillus argus</name>
    <dbReference type="NCBI Taxonomy" id="3076534"/>
    <lineage>
        <taxon>Bacteria</taxon>
        <taxon>Pseudomonadati</taxon>
        <taxon>Bacteroidota</taxon>
        <taxon>Flavobacteriia</taxon>
        <taxon>Flavobacteriales</taxon>
        <taxon>Flavobacteriaceae</taxon>
        <taxon>Asprobacillus</taxon>
    </lineage>
</organism>
<feature type="chain" id="PRO_5046315119" description="SGNH/GDSL hydrolase family protein" evidence="1">
    <location>
        <begin position="29"/>
        <end position="246"/>
    </location>
</feature>
<evidence type="ECO:0000256" key="1">
    <source>
        <dbReference type="SAM" id="SignalP"/>
    </source>
</evidence>
<comment type="caution">
    <text evidence="2">The sequence shown here is derived from an EMBL/GenBank/DDBJ whole genome shotgun (WGS) entry which is preliminary data.</text>
</comment>
<proteinExistence type="predicted"/>
<keyword evidence="3" id="KW-1185">Reference proteome</keyword>
<dbReference type="RefSeq" id="WP_349241595.1">
    <property type="nucleotide sequence ID" value="NZ_JAVTTO010000003.1"/>
</dbReference>
<protein>
    <recommendedName>
        <fullName evidence="4">SGNH/GDSL hydrolase family protein</fullName>
    </recommendedName>
</protein>
<dbReference type="CDD" id="cd00229">
    <property type="entry name" value="SGNH_hydrolase"/>
    <property type="match status" value="1"/>
</dbReference>
<dbReference type="SUPFAM" id="SSF52266">
    <property type="entry name" value="SGNH hydrolase"/>
    <property type="match status" value="1"/>
</dbReference>
<name>A0ABU3LFA4_9FLAO</name>
<evidence type="ECO:0008006" key="4">
    <source>
        <dbReference type="Google" id="ProtNLM"/>
    </source>
</evidence>
<dbReference type="EMBL" id="JAVTTO010000003">
    <property type="protein sequence ID" value="MDT7832335.1"/>
    <property type="molecule type" value="Genomic_DNA"/>
</dbReference>
<evidence type="ECO:0000313" key="2">
    <source>
        <dbReference type="EMBL" id="MDT7832335.1"/>
    </source>
</evidence>
<reference evidence="2 3" key="1">
    <citation type="submission" date="2023-09" db="EMBL/GenBank/DDBJ databases">
        <title>Novel taxa isolated from Blanes Bay.</title>
        <authorList>
            <person name="Rey-Velasco X."/>
            <person name="Lucena T."/>
        </authorList>
    </citation>
    <scope>NUCLEOTIDE SEQUENCE [LARGE SCALE GENOMIC DNA]</scope>
    <source>
        <strain evidence="2 3">S356</strain>
    </source>
</reference>
<feature type="signal peptide" evidence="1">
    <location>
        <begin position="1"/>
        <end position="28"/>
    </location>
</feature>
<gene>
    <name evidence="2" type="ORF">RQM59_08085</name>
</gene>
<accession>A0ABU3LFA4</accession>
<evidence type="ECO:0000313" key="3">
    <source>
        <dbReference type="Proteomes" id="UP001257277"/>
    </source>
</evidence>
<dbReference type="Proteomes" id="UP001257277">
    <property type="component" value="Unassembled WGS sequence"/>
</dbReference>
<dbReference type="InterPro" id="IPR036514">
    <property type="entry name" value="SGNH_hydro_sf"/>
</dbReference>
<sequence>MKSLNQASKKLFLSIAVLLLFADLDGYAQTNKDSLKILFVGNSYTYYEQMPKMVAHISNGTQTKLITQRSAPGGARLREHWLGLRGMKTKELIRKGNFDIVVLQGQSMAALRRPDTLKKYAKLFSSFIKRHNAKPYFYGTWARESTPKLQKNITRVYTEIASSNKGVFVPVGEAWAYARKLRPTIRLYARDGSHPNKLGAYLTASVFVATILSEIPKKSDNVKGLFPADKRDILFCKKVARRFIQM</sequence>